<comment type="caution">
    <text evidence="1">The sequence shown here is derived from an EMBL/GenBank/DDBJ whole genome shotgun (WGS) entry which is preliminary data.</text>
</comment>
<name>A0A7X3CUQ6_9BACL</name>
<accession>A0A7X3CUQ6</accession>
<protein>
    <submittedName>
        <fullName evidence="1">Uncharacterized protein</fullName>
    </submittedName>
</protein>
<gene>
    <name evidence="1" type="ORF">GNP93_17065</name>
</gene>
<reference evidence="1 2" key="1">
    <citation type="submission" date="2019-11" db="EMBL/GenBank/DDBJ databases">
        <title>Draft genome sequences of five Paenibacillus species of dairy origin.</title>
        <authorList>
            <person name="Olajide A.M."/>
            <person name="Chen S."/>
            <person name="Lapointe G."/>
        </authorList>
    </citation>
    <scope>NUCLEOTIDE SEQUENCE [LARGE SCALE GENOMIC DNA]</scope>
    <source>
        <strain evidence="1 2">2CS3</strain>
    </source>
</reference>
<keyword evidence="2" id="KW-1185">Reference proteome</keyword>
<dbReference type="InterPro" id="IPR016750">
    <property type="entry name" value="Aceto_COase_bsu/gsu"/>
</dbReference>
<dbReference type="EMBL" id="WNZX01000014">
    <property type="protein sequence ID" value="MUG72384.1"/>
    <property type="molecule type" value="Genomic_DNA"/>
</dbReference>
<evidence type="ECO:0000313" key="2">
    <source>
        <dbReference type="Proteomes" id="UP000450917"/>
    </source>
</evidence>
<proteinExistence type="predicted"/>
<dbReference type="Proteomes" id="UP000450917">
    <property type="component" value="Unassembled WGS sequence"/>
</dbReference>
<dbReference type="Pfam" id="PF08882">
    <property type="entry name" value="Acetone_carb_G"/>
    <property type="match status" value="1"/>
</dbReference>
<evidence type="ECO:0000313" key="1">
    <source>
        <dbReference type="EMBL" id="MUG72384.1"/>
    </source>
</evidence>
<organism evidence="1 2">
    <name type="scientific">Paenibacillus validus</name>
    <dbReference type="NCBI Taxonomy" id="44253"/>
    <lineage>
        <taxon>Bacteria</taxon>
        <taxon>Bacillati</taxon>
        <taxon>Bacillota</taxon>
        <taxon>Bacilli</taxon>
        <taxon>Bacillales</taxon>
        <taxon>Paenibacillaceae</taxon>
        <taxon>Paenibacillus</taxon>
    </lineage>
</organism>
<dbReference type="AlphaFoldDB" id="A0A7X3CUQ6"/>
<sequence>MRFNKKTMCSTFASRAAGATAILWTGNRTKFARMFWKTESVSRLPMMCMVCCLMETENWMNRQRKSAVNKFAKQDWLDRERGRSNMALILSEYLQVTNEGNRHIQCRKCAHNISSVDKNYKLYTVMKEESVQTANPQNVDSRQYVDKDMVFRRFFCPNCATQLETEVNVKGEPPVWDIHIKI</sequence>